<accession>A6IKD6</accession>
<evidence type="ECO:0000313" key="2">
    <source>
        <dbReference type="EMBL" id="EDM00199.1"/>
    </source>
</evidence>
<dbReference type="PANTHER" id="PTHR10559">
    <property type="entry name" value="TRANSCOBALAMIN-1/GASTRIC INTRINSIC FACTOR"/>
    <property type="match status" value="1"/>
</dbReference>
<dbReference type="EMBL" id="CH473963">
    <property type="protein sequence ID" value="EDM00199.1"/>
    <property type="molecule type" value="Genomic_DNA"/>
</dbReference>
<dbReference type="InterPro" id="IPR027954">
    <property type="entry name" value="Transcobalamin-like_C"/>
</dbReference>
<sequence length="112" mass="12404">MLVPATEDPVHLSEVSVTLKVSSVLPPYERTVSVFAGASLEDVLKRARDLGEFTYGTQASLSGPYLTSVLGKEAGDREYWQLLRVPDTPLLQGIADYKPKNGETIELRLVRW</sequence>
<dbReference type="PANTHER" id="PTHR10559:SF14">
    <property type="entry name" value="TRANSCOBALAMIN-2"/>
    <property type="match status" value="1"/>
</dbReference>
<gene>
    <name evidence="2 4" type="primary">Tcn2</name>
    <name evidence="2" type="ORF">rCG_36081</name>
</gene>
<organism evidence="2 3">
    <name type="scientific">Rattus norvegicus</name>
    <name type="common">Rat</name>
    <dbReference type="NCBI Taxonomy" id="10116"/>
    <lineage>
        <taxon>Eukaryota</taxon>
        <taxon>Metazoa</taxon>
        <taxon>Chordata</taxon>
        <taxon>Craniata</taxon>
        <taxon>Vertebrata</taxon>
        <taxon>Euteleostomi</taxon>
        <taxon>Mammalia</taxon>
        <taxon>Eutheria</taxon>
        <taxon>Euarchontoglires</taxon>
        <taxon>Glires</taxon>
        <taxon>Rodentia</taxon>
        <taxon>Myomorpha</taxon>
        <taxon>Muroidea</taxon>
        <taxon>Muridae</taxon>
        <taxon>Murinae</taxon>
        <taxon>Rattus</taxon>
    </lineage>
</organism>
<feature type="domain" description="Transcobalamin-like C-terminal" evidence="1">
    <location>
        <begin position="37"/>
        <end position="109"/>
    </location>
</feature>
<evidence type="ECO:0000313" key="3">
    <source>
        <dbReference type="Proteomes" id="UP000234681"/>
    </source>
</evidence>
<proteinExistence type="predicted"/>
<dbReference type="Gene3D" id="2.170.130.30">
    <property type="match status" value="1"/>
</dbReference>
<protein>
    <submittedName>
        <fullName evidence="2">Transcobalamin 2, isoform CRA_b</fullName>
    </submittedName>
</protein>
<name>A6IKD6_RAT</name>
<evidence type="ECO:0000259" key="1">
    <source>
        <dbReference type="Pfam" id="PF14478"/>
    </source>
</evidence>
<dbReference type="InterPro" id="IPR051588">
    <property type="entry name" value="Cobalamin_Transport"/>
</dbReference>
<dbReference type="FunFam" id="2.170.130.30:FF:000002">
    <property type="entry name" value="Transcobalamin-2"/>
    <property type="match status" value="1"/>
</dbReference>
<dbReference type="Proteomes" id="UP000234681">
    <property type="component" value="Chromosome 14"/>
</dbReference>
<reference evidence="3" key="1">
    <citation type="submission" date="2005-09" db="EMBL/GenBank/DDBJ databases">
        <authorList>
            <person name="Mural R.J."/>
            <person name="Li P.W."/>
            <person name="Adams M.D."/>
            <person name="Amanatides P.G."/>
            <person name="Baden-Tillson H."/>
            <person name="Barnstead M."/>
            <person name="Chin S.H."/>
            <person name="Dew I."/>
            <person name="Evans C.A."/>
            <person name="Ferriera S."/>
            <person name="Flanigan M."/>
            <person name="Fosler C."/>
            <person name="Glodek A."/>
            <person name="Gu Z."/>
            <person name="Holt R.A."/>
            <person name="Jennings D."/>
            <person name="Kraft C.L."/>
            <person name="Lu F."/>
            <person name="Nguyen T."/>
            <person name="Nusskern D.R."/>
            <person name="Pfannkoch C.M."/>
            <person name="Sitter C."/>
            <person name="Sutton G.G."/>
            <person name="Venter J.C."/>
            <person name="Wang Z."/>
            <person name="Woodage T."/>
            <person name="Zheng X.H."/>
            <person name="Zhong F."/>
        </authorList>
    </citation>
    <scope>NUCLEOTIDE SEQUENCE [LARGE SCALE GENOMIC DNA]</scope>
    <source>
        <strain>BN</strain>
        <strain evidence="3">Sprague-Dawley</strain>
    </source>
</reference>
<evidence type="ECO:0000313" key="4">
    <source>
        <dbReference type="RGD" id="620681"/>
    </source>
</evidence>
<dbReference type="RGD" id="620681">
    <property type="gene designation" value="Tcn2"/>
</dbReference>
<dbReference type="AlphaFoldDB" id="A6IKD6"/>
<dbReference type="Pfam" id="PF14478">
    <property type="entry name" value="DUF4430"/>
    <property type="match status" value="1"/>
</dbReference>